<dbReference type="NCBIfam" id="TIGR01430">
    <property type="entry name" value="aden_deam"/>
    <property type="match status" value="1"/>
</dbReference>
<reference evidence="9" key="1">
    <citation type="journal article" date="2019" name="Int. J. Syst. Evol. Microbiol.">
        <title>The Global Catalogue of Microorganisms (GCM) 10K type strain sequencing project: providing services to taxonomists for standard genome sequencing and annotation.</title>
        <authorList>
            <consortium name="The Broad Institute Genomics Platform"/>
            <consortium name="The Broad Institute Genome Sequencing Center for Infectious Disease"/>
            <person name="Wu L."/>
            <person name="Ma J."/>
        </authorList>
    </citation>
    <scope>NUCLEOTIDE SEQUENCE [LARGE SCALE GENOMIC DNA]</scope>
    <source>
        <strain evidence="9">NBRC 106348</strain>
    </source>
</reference>
<feature type="compositionally biased region" description="Basic residues" evidence="6">
    <location>
        <begin position="456"/>
        <end position="465"/>
    </location>
</feature>
<feature type="domain" description="Adenosine deaminase" evidence="7">
    <location>
        <begin position="8"/>
        <end position="335"/>
    </location>
</feature>
<dbReference type="Proteomes" id="UP001157091">
    <property type="component" value="Unassembled WGS sequence"/>
</dbReference>
<feature type="region of interest" description="Disordered" evidence="6">
    <location>
        <begin position="337"/>
        <end position="490"/>
    </location>
</feature>
<protein>
    <recommendedName>
        <fullName evidence="7">Adenosine deaminase domain-containing protein</fullName>
    </recommendedName>
</protein>
<keyword evidence="4" id="KW-0378">Hydrolase</keyword>
<feature type="compositionally biased region" description="Basic and acidic residues" evidence="6">
    <location>
        <begin position="346"/>
        <end position="359"/>
    </location>
</feature>
<evidence type="ECO:0000256" key="5">
    <source>
        <dbReference type="ARBA" id="ARBA00022833"/>
    </source>
</evidence>
<dbReference type="PANTHER" id="PTHR43114:SF6">
    <property type="entry name" value="ADENINE DEAMINASE"/>
    <property type="match status" value="1"/>
</dbReference>
<comment type="cofactor">
    <cofactor evidence="1">
        <name>Zn(2+)</name>
        <dbReference type="ChEBI" id="CHEBI:29105"/>
    </cofactor>
</comment>
<sequence>MRDLAALPKAHLHLHFTGSMRPSTLLDLAERYRVRLPPALLDADPLRVPSTERGWFRFQRLYDAARACVRSGDDMRRIVDEAAEDDAAEGSGRLEIQVDPTSYAPFLGGITPAVELVLDAAREASARHGLEVAVVVAASRLKHPLDARTLARLATRYAGDRPGQVVGFGLSNDERRGDTQEFAHAFRIAARAGLASVPHGGELLGPAHVSEVVGALRPDRLGHGVRSAEDPALLAGLVEAGVALEVCPASNVSLGVYEDLGDVPLPSLVAAGATVALGADDPLLFRSRLVDQYETARHVHGFDDDALADLARASVRASRASGATKRRLLAGVDTWLAQDPADEGTPDERPPATRDRPRLPDTAVRAAATPGRRARRGRAPRAGRQAAADPGSRHGPRPRGRDRGPRLPGARGRGRRRDPATRGDGRRRRRARRHDPGAARGGRPGRRRARGGAGRRGGRRHRPRRPALSLTRPRGPGGAWTSRDAAAHVL</sequence>
<keyword evidence="3" id="KW-0479">Metal-binding</keyword>
<proteinExistence type="inferred from homology"/>
<dbReference type="Gene3D" id="3.20.20.140">
    <property type="entry name" value="Metal-dependent hydrolases"/>
    <property type="match status" value="1"/>
</dbReference>
<evidence type="ECO:0000313" key="8">
    <source>
        <dbReference type="EMBL" id="GMA22756.1"/>
    </source>
</evidence>
<comment type="similarity">
    <text evidence="2">Belongs to the metallo-dependent hydrolases superfamily. Adenosine and AMP deaminases family.</text>
</comment>
<dbReference type="SUPFAM" id="SSF51556">
    <property type="entry name" value="Metallo-dependent hydrolases"/>
    <property type="match status" value="1"/>
</dbReference>
<evidence type="ECO:0000313" key="9">
    <source>
        <dbReference type="Proteomes" id="UP001157091"/>
    </source>
</evidence>
<dbReference type="Pfam" id="PF00962">
    <property type="entry name" value="A_deaminase"/>
    <property type="match status" value="1"/>
</dbReference>
<dbReference type="NCBIfam" id="NF006849">
    <property type="entry name" value="PRK09358.1-5"/>
    <property type="match status" value="1"/>
</dbReference>
<evidence type="ECO:0000256" key="3">
    <source>
        <dbReference type="ARBA" id="ARBA00022723"/>
    </source>
</evidence>
<evidence type="ECO:0000259" key="7">
    <source>
        <dbReference type="Pfam" id="PF00962"/>
    </source>
</evidence>
<evidence type="ECO:0000256" key="2">
    <source>
        <dbReference type="ARBA" id="ARBA00006676"/>
    </source>
</evidence>
<evidence type="ECO:0000256" key="1">
    <source>
        <dbReference type="ARBA" id="ARBA00001947"/>
    </source>
</evidence>
<dbReference type="InterPro" id="IPR001365">
    <property type="entry name" value="A_deaminase_dom"/>
</dbReference>
<dbReference type="InterPro" id="IPR006650">
    <property type="entry name" value="A/AMP_deam_AS"/>
</dbReference>
<organism evidence="8 9">
    <name type="scientific">Luteimicrobium album</name>
    <dbReference type="NCBI Taxonomy" id="1054550"/>
    <lineage>
        <taxon>Bacteria</taxon>
        <taxon>Bacillati</taxon>
        <taxon>Actinomycetota</taxon>
        <taxon>Actinomycetes</taxon>
        <taxon>Micrococcales</taxon>
        <taxon>Luteimicrobium</taxon>
    </lineage>
</organism>
<evidence type="ECO:0000256" key="6">
    <source>
        <dbReference type="SAM" id="MobiDB-lite"/>
    </source>
</evidence>
<gene>
    <name evidence="8" type="ORF">GCM10025864_05150</name>
</gene>
<dbReference type="PANTHER" id="PTHR43114">
    <property type="entry name" value="ADENINE DEAMINASE"/>
    <property type="match status" value="1"/>
</dbReference>
<dbReference type="InterPro" id="IPR032466">
    <property type="entry name" value="Metal_Hydrolase"/>
</dbReference>
<keyword evidence="9" id="KW-1185">Reference proteome</keyword>
<evidence type="ECO:0000256" key="4">
    <source>
        <dbReference type="ARBA" id="ARBA00022801"/>
    </source>
</evidence>
<keyword evidence="5" id="KW-0862">Zinc</keyword>
<accession>A0ABQ6HXL3</accession>
<comment type="caution">
    <text evidence="8">The sequence shown here is derived from an EMBL/GenBank/DDBJ whole genome shotgun (WGS) entry which is preliminary data.</text>
</comment>
<name>A0ABQ6HXL3_9MICO</name>
<dbReference type="EMBL" id="BSUK01000001">
    <property type="protein sequence ID" value="GMA22756.1"/>
    <property type="molecule type" value="Genomic_DNA"/>
</dbReference>
<dbReference type="PROSITE" id="PS00485">
    <property type="entry name" value="A_DEAMINASE"/>
    <property type="match status" value="1"/>
</dbReference>
<feature type="compositionally biased region" description="Basic residues" evidence="6">
    <location>
        <begin position="372"/>
        <end position="381"/>
    </location>
</feature>
<dbReference type="InterPro" id="IPR006330">
    <property type="entry name" value="Ado/ade_deaminase"/>
</dbReference>